<organism evidence="4 5">
    <name type="scientific">Cuscuta campestris</name>
    <dbReference type="NCBI Taxonomy" id="132261"/>
    <lineage>
        <taxon>Eukaryota</taxon>
        <taxon>Viridiplantae</taxon>
        <taxon>Streptophyta</taxon>
        <taxon>Embryophyta</taxon>
        <taxon>Tracheophyta</taxon>
        <taxon>Spermatophyta</taxon>
        <taxon>Magnoliopsida</taxon>
        <taxon>eudicotyledons</taxon>
        <taxon>Gunneridae</taxon>
        <taxon>Pentapetalae</taxon>
        <taxon>asterids</taxon>
        <taxon>lamiids</taxon>
        <taxon>Solanales</taxon>
        <taxon>Convolvulaceae</taxon>
        <taxon>Cuscuteae</taxon>
        <taxon>Cuscuta</taxon>
        <taxon>Cuscuta subgen. Grammica</taxon>
        <taxon>Cuscuta sect. Cleistogrammica</taxon>
    </lineage>
</organism>
<dbReference type="AlphaFoldDB" id="A0A484LZY0"/>
<accession>A0A484LZY0</accession>
<evidence type="ECO:0008006" key="6">
    <source>
        <dbReference type="Google" id="ProtNLM"/>
    </source>
</evidence>
<evidence type="ECO:0000313" key="5">
    <source>
        <dbReference type="Proteomes" id="UP000595140"/>
    </source>
</evidence>
<protein>
    <recommendedName>
        <fullName evidence="6">G domain-containing protein</fullName>
    </recommendedName>
</protein>
<dbReference type="InterPro" id="IPR050100">
    <property type="entry name" value="TRAFAC_GTPase_members"/>
</dbReference>
<evidence type="ECO:0000256" key="3">
    <source>
        <dbReference type="ARBA" id="ARBA00023134"/>
    </source>
</evidence>
<dbReference type="GO" id="GO:0009536">
    <property type="term" value="C:plastid"/>
    <property type="evidence" value="ECO:0007669"/>
    <property type="project" value="UniProtKB-SubCell"/>
</dbReference>
<proteinExistence type="predicted"/>
<dbReference type="Gene3D" id="3.40.50.300">
    <property type="entry name" value="P-loop containing nucleotide triphosphate hydrolases"/>
    <property type="match status" value="1"/>
</dbReference>
<evidence type="ECO:0000313" key="4">
    <source>
        <dbReference type="EMBL" id="VFQ81476.1"/>
    </source>
</evidence>
<dbReference type="PANTHER" id="PTHR23115">
    <property type="entry name" value="TRANSLATION FACTOR"/>
    <property type="match status" value="1"/>
</dbReference>
<dbReference type="Proteomes" id="UP000595140">
    <property type="component" value="Unassembled WGS sequence"/>
</dbReference>
<sequence>MEGRQSTGINTDKEKCAHCREMYPLQYVMSHEVLCEANPANQHFLAILELCEFIPNLREKHDPAPVLIEDEGSNLIIVIGKEKFGKTTIINRLIGEDGDFENSPRSCRKYVFMEPSYEDKKNIMSGLCLADFALVVIDSSMNFQKTYLAADFLEPCSLAKAFGFKKLLCSFSKMYLVHYSEEQYIKLRNEAAWYLCELGFSVLCIKFVPTAALEDENVTERQGCLGWYMGSTSLKQFDRRCCILL</sequence>
<reference evidence="4 5" key="1">
    <citation type="submission" date="2018-04" db="EMBL/GenBank/DDBJ databases">
        <authorList>
            <person name="Vogel A."/>
        </authorList>
    </citation>
    <scope>NUCLEOTIDE SEQUENCE [LARGE SCALE GENOMIC DNA]</scope>
</reference>
<comment type="subcellular location">
    <subcellularLocation>
        <location evidence="1">Plastid</location>
    </subcellularLocation>
</comment>
<dbReference type="OrthoDB" id="418757at2759"/>
<keyword evidence="3" id="KW-0342">GTP-binding</keyword>
<gene>
    <name evidence="4" type="ORF">CCAM_LOCUS23252</name>
</gene>
<evidence type="ECO:0000256" key="2">
    <source>
        <dbReference type="ARBA" id="ARBA00022741"/>
    </source>
</evidence>
<dbReference type="EMBL" id="OOIL02002239">
    <property type="protein sequence ID" value="VFQ81476.1"/>
    <property type="molecule type" value="Genomic_DNA"/>
</dbReference>
<keyword evidence="5" id="KW-1185">Reference proteome</keyword>
<keyword evidence="2" id="KW-0547">Nucleotide-binding</keyword>
<evidence type="ECO:0000256" key="1">
    <source>
        <dbReference type="ARBA" id="ARBA00004474"/>
    </source>
</evidence>
<name>A0A484LZY0_9ASTE</name>
<dbReference type="GO" id="GO:0005525">
    <property type="term" value="F:GTP binding"/>
    <property type="evidence" value="ECO:0007669"/>
    <property type="project" value="UniProtKB-KW"/>
</dbReference>
<dbReference type="InterPro" id="IPR027417">
    <property type="entry name" value="P-loop_NTPase"/>
</dbReference>
<dbReference type="SUPFAM" id="SSF52540">
    <property type="entry name" value="P-loop containing nucleoside triphosphate hydrolases"/>
    <property type="match status" value="1"/>
</dbReference>